<dbReference type="Proteomes" id="UP000295367">
    <property type="component" value="Unassembled WGS sequence"/>
</dbReference>
<evidence type="ECO:0000256" key="10">
    <source>
        <dbReference type="ARBA" id="ARBA00032441"/>
    </source>
</evidence>
<comment type="subcellular location">
    <subcellularLocation>
        <location evidence="1">Cytoplasm</location>
    </subcellularLocation>
</comment>
<dbReference type="GO" id="GO:0046872">
    <property type="term" value="F:metal ion binding"/>
    <property type="evidence" value="ECO:0007669"/>
    <property type="project" value="UniProtKB-KW"/>
</dbReference>
<keyword evidence="8" id="KW-0067">ATP-binding</keyword>
<dbReference type="PANTHER" id="PTHR33540:SF2">
    <property type="entry name" value="TRNA THREONYLCARBAMOYLADENOSINE BIOSYNTHESIS PROTEIN TSAE"/>
    <property type="match status" value="1"/>
</dbReference>
<evidence type="ECO:0000256" key="9">
    <source>
        <dbReference type="ARBA" id="ARBA00022842"/>
    </source>
</evidence>
<dbReference type="InterPro" id="IPR003442">
    <property type="entry name" value="T6A_TsaE"/>
</dbReference>
<evidence type="ECO:0000256" key="6">
    <source>
        <dbReference type="ARBA" id="ARBA00022723"/>
    </source>
</evidence>
<dbReference type="SUPFAM" id="SSF52540">
    <property type="entry name" value="P-loop containing nucleoside triphosphate hydrolases"/>
    <property type="match status" value="1"/>
</dbReference>
<dbReference type="GO" id="GO:0005737">
    <property type="term" value="C:cytoplasm"/>
    <property type="evidence" value="ECO:0007669"/>
    <property type="project" value="UniProtKB-SubCell"/>
</dbReference>
<dbReference type="RefSeq" id="WP_124946764.1">
    <property type="nucleotide sequence ID" value="NZ_BHVT01000039.1"/>
</dbReference>
<dbReference type="InterPro" id="IPR027417">
    <property type="entry name" value="P-loop_NTPase"/>
</dbReference>
<evidence type="ECO:0000256" key="8">
    <source>
        <dbReference type="ARBA" id="ARBA00022840"/>
    </source>
</evidence>
<dbReference type="Gene3D" id="3.40.50.300">
    <property type="entry name" value="P-loop containing nucleotide triphosphate hydrolases"/>
    <property type="match status" value="1"/>
</dbReference>
<comment type="caution">
    <text evidence="11">The sequence shown here is derived from an EMBL/GenBank/DDBJ whole genome shotgun (WGS) entry which is preliminary data.</text>
</comment>
<evidence type="ECO:0000256" key="1">
    <source>
        <dbReference type="ARBA" id="ARBA00004496"/>
    </source>
</evidence>
<evidence type="ECO:0000256" key="4">
    <source>
        <dbReference type="ARBA" id="ARBA00022490"/>
    </source>
</evidence>
<evidence type="ECO:0000256" key="7">
    <source>
        <dbReference type="ARBA" id="ARBA00022741"/>
    </source>
</evidence>
<gene>
    <name evidence="11" type="ORF">EDC63_10943</name>
</gene>
<keyword evidence="9" id="KW-0460">Magnesium</keyword>
<dbReference type="Pfam" id="PF02367">
    <property type="entry name" value="TsaE"/>
    <property type="match status" value="1"/>
</dbReference>
<keyword evidence="4" id="KW-0963">Cytoplasm</keyword>
<evidence type="ECO:0000256" key="2">
    <source>
        <dbReference type="ARBA" id="ARBA00007599"/>
    </source>
</evidence>
<keyword evidence="6" id="KW-0479">Metal-binding</keyword>
<evidence type="ECO:0000256" key="5">
    <source>
        <dbReference type="ARBA" id="ARBA00022694"/>
    </source>
</evidence>
<keyword evidence="7" id="KW-0547">Nucleotide-binding</keyword>
<keyword evidence="5" id="KW-0819">tRNA processing</keyword>
<comment type="similarity">
    <text evidence="2">Belongs to the TsaE family.</text>
</comment>
<dbReference type="NCBIfam" id="TIGR00150">
    <property type="entry name" value="T6A_YjeE"/>
    <property type="match status" value="1"/>
</dbReference>
<sequence>MHNPHDNHPTEKLTCFLADEEATGQLGSQIAQILVPGLVIYLSGNLGAGKTALVRSVLRGLGFLGKVKSPTYTLVELYAISRLNLYHFDLYRFVDPHEWADAGFRDYFNSEAVCLVEWPEKAGDLLPQADLTIKIEIQESGRNAEIVAGTETGKVCLKRLREIMSV</sequence>
<keyword evidence="12" id="KW-1185">Reference proteome</keyword>
<dbReference type="EMBL" id="SMCO01000009">
    <property type="protein sequence ID" value="TCV85372.1"/>
    <property type="molecule type" value="Genomic_DNA"/>
</dbReference>
<accession>A0A4R3Y1Q2</accession>
<evidence type="ECO:0000313" key="12">
    <source>
        <dbReference type="Proteomes" id="UP000295367"/>
    </source>
</evidence>
<dbReference type="PANTHER" id="PTHR33540">
    <property type="entry name" value="TRNA THREONYLCARBAMOYLADENOSINE BIOSYNTHESIS PROTEIN TSAE"/>
    <property type="match status" value="1"/>
</dbReference>
<reference evidence="11 12" key="1">
    <citation type="submission" date="2019-03" db="EMBL/GenBank/DDBJ databases">
        <title>Genomic Encyclopedia of Type Strains, Phase IV (KMG-IV): sequencing the most valuable type-strain genomes for metagenomic binning, comparative biology and taxonomic classification.</title>
        <authorList>
            <person name="Goeker M."/>
        </authorList>
    </citation>
    <scope>NUCLEOTIDE SEQUENCE [LARGE SCALE GENOMIC DNA]</scope>
    <source>
        <strain evidence="11 12">DSM 100309</strain>
    </source>
</reference>
<dbReference type="GO" id="GO:0002949">
    <property type="term" value="P:tRNA threonylcarbamoyladenosine modification"/>
    <property type="evidence" value="ECO:0007669"/>
    <property type="project" value="InterPro"/>
</dbReference>
<evidence type="ECO:0000313" key="11">
    <source>
        <dbReference type="EMBL" id="TCV85372.1"/>
    </source>
</evidence>
<dbReference type="OrthoDB" id="9800307at2"/>
<organism evidence="11 12">
    <name type="scientific">Sulfurirhabdus autotrophica</name>
    <dbReference type="NCBI Taxonomy" id="1706046"/>
    <lineage>
        <taxon>Bacteria</taxon>
        <taxon>Pseudomonadati</taxon>
        <taxon>Pseudomonadota</taxon>
        <taxon>Betaproteobacteria</taxon>
        <taxon>Nitrosomonadales</taxon>
        <taxon>Sulfuricellaceae</taxon>
        <taxon>Sulfurirhabdus</taxon>
    </lineage>
</organism>
<proteinExistence type="inferred from homology"/>
<name>A0A4R3Y1Q2_9PROT</name>
<dbReference type="AlphaFoldDB" id="A0A4R3Y1Q2"/>
<dbReference type="GO" id="GO:0005524">
    <property type="term" value="F:ATP binding"/>
    <property type="evidence" value="ECO:0007669"/>
    <property type="project" value="UniProtKB-KW"/>
</dbReference>
<evidence type="ECO:0000256" key="3">
    <source>
        <dbReference type="ARBA" id="ARBA00019010"/>
    </source>
</evidence>
<protein>
    <recommendedName>
        <fullName evidence="3">tRNA threonylcarbamoyladenosine biosynthesis protein TsaE</fullName>
    </recommendedName>
    <alternativeName>
        <fullName evidence="10">t(6)A37 threonylcarbamoyladenosine biosynthesis protein TsaE</fullName>
    </alternativeName>
</protein>